<evidence type="ECO:0000256" key="2">
    <source>
        <dbReference type="ARBA" id="ARBA00022614"/>
    </source>
</evidence>
<dbReference type="SUPFAM" id="SSF52058">
    <property type="entry name" value="L domain-like"/>
    <property type="match status" value="1"/>
</dbReference>
<dbReference type="OrthoDB" id="1867350at2759"/>
<dbReference type="FunFam" id="3.80.10.10:FF:000433">
    <property type="entry name" value="Putative LRR receptor-like serine/threonine-protein kinase isoform A"/>
    <property type="match status" value="1"/>
</dbReference>
<keyword evidence="2" id="KW-0433">Leucine-rich repeat</keyword>
<keyword evidence="8" id="KW-1185">Reference proteome</keyword>
<keyword evidence="3" id="KW-0732">Signal</keyword>
<evidence type="ECO:0000256" key="6">
    <source>
        <dbReference type="ARBA" id="ARBA00023180"/>
    </source>
</evidence>
<keyword evidence="7" id="KW-0418">Kinase</keyword>
<dbReference type="InterPro" id="IPR051824">
    <property type="entry name" value="LRR_Rcpt-Like_S/T_Kinase"/>
</dbReference>
<dbReference type="InterPro" id="IPR001611">
    <property type="entry name" value="Leu-rich_rpt"/>
</dbReference>
<dbReference type="FunFam" id="3.80.10.10:FF:000041">
    <property type="entry name" value="LRR receptor-like serine/threonine-protein kinase ERECTA"/>
    <property type="match status" value="1"/>
</dbReference>
<dbReference type="PANTHER" id="PTHR48006:SF72">
    <property type="entry name" value="LRR RECEPTOR-LIKE SERINE_THREONINE-PROTEIN KINASE RFK1-RELATED"/>
    <property type="match status" value="1"/>
</dbReference>
<evidence type="ECO:0000313" key="7">
    <source>
        <dbReference type="EMBL" id="GFP96954.1"/>
    </source>
</evidence>
<evidence type="ECO:0000256" key="3">
    <source>
        <dbReference type="ARBA" id="ARBA00022729"/>
    </source>
</evidence>
<evidence type="ECO:0000256" key="4">
    <source>
        <dbReference type="ARBA" id="ARBA00022737"/>
    </source>
</evidence>
<organism evidence="7 8">
    <name type="scientific">Phtheirospermum japonicum</name>
    <dbReference type="NCBI Taxonomy" id="374723"/>
    <lineage>
        <taxon>Eukaryota</taxon>
        <taxon>Viridiplantae</taxon>
        <taxon>Streptophyta</taxon>
        <taxon>Embryophyta</taxon>
        <taxon>Tracheophyta</taxon>
        <taxon>Spermatophyta</taxon>
        <taxon>Magnoliopsida</taxon>
        <taxon>eudicotyledons</taxon>
        <taxon>Gunneridae</taxon>
        <taxon>Pentapetalae</taxon>
        <taxon>asterids</taxon>
        <taxon>lamiids</taxon>
        <taxon>Lamiales</taxon>
        <taxon>Orobanchaceae</taxon>
        <taxon>Orobanchaceae incertae sedis</taxon>
        <taxon>Phtheirospermum</taxon>
    </lineage>
</organism>
<dbReference type="AlphaFoldDB" id="A0A830CL52"/>
<reference evidence="7" key="1">
    <citation type="submission" date="2020-07" db="EMBL/GenBank/DDBJ databases">
        <title>Ethylene signaling mediates host invasion by parasitic plants.</title>
        <authorList>
            <person name="Yoshida S."/>
        </authorList>
    </citation>
    <scope>NUCLEOTIDE SEQUENCE</scope>
    <source>
        <strain evidence="7">Okayama</strain>
    </source>
</reference>
<keyword evidence="7" id="KW-0808">Transferase</keyword>
<evidence type="ECO:0000256" key="1">
    <source>
        <dbReference type="ARBA" id="ARBA00004479"/>
    </source>
</evidence>
<dbReference type="PANTHER" id="PTHR48006">
    <property type="entry name" value="LEUCINE-RICH REPEAT-CONTAINING PROTEIN DDB_G0281931-RELATED"/>
    <property type="match status" value="1"/>
</dbReference>
<protein>
    <submittedName>
        <fullName evidence="7">Probable LRR receptor-like serine/threonine-protein kinase rfk1</fullName>
    </submittedName>
</protein>
<evidence type="ECO:0000313" key="8">
    <source>
        <dbReference type="Proteomes" id="UP000653305"/>
    </source>
</evidence>
<dbReference type="GO" id="GO:0004674">
    <property type="term" value="F:protein serine/threonine kinase activity"/>
    <property type="evidence" value="ECO:0007669"/>
    <property type="project" value="TreeGrafter"/>
</dbReference>
<dbReference type="GO" id="GO:0016020">
    <property type="term" value="C:membrane"/>
    <property type="evidence" value="ECO:0007669"/>
    <property type="project" value="UniProtKB-SubCell"/>
</dbReference>
<proteinExistence type="predicted"/>
<comment type="caution">
    <text evidence="7">The sequence shown here is derived from an EMBL/GenBank/DDBJ whole genome shotgun (WGS) entry which is preliminary data.</text>
</comment>
<keyword evidence="6" id="KW-0325">Glycoprotein</keyword>
<keyword evidence="4" id="KW-0677">Repeat</keyword>
<dbReference type="EMBL" id="BMAC01000465">
    <property type="protein sequence ID" value="GFP96954.1"/>
    <property type="molecule type" value="Genomic_DNA"/>
</dbReference>
<name>A0A830CL52_9LAMI</name>
<gene>
    <name evidence="7" type="ORF">PHJA_001839500</name>
</gene>
<dbReference type="Pfam" id="PF00560">
    <property type="entry name" value="LRR_1"/>
    <property type="match status" value="5"/>
</dbReference>
<keyword evidence="7" id="KW-0675">Receptor</keyword>
<accession>A0A830CL52</accession>
<dbReference type="Gene3D" id="3.80.10.10">
    <property type="entry name" value="Ribonuclease Inhibitor"/>
    <property type="match status" value="3"/>
</dbReference>
<dbReference type="InterPro" id="IPR032675">
    <property type="entry name" value="LRR_dom_sf"/>
</dbReference>
<comment type="subcellular location">
    <subcellularLocation>
        <location evidence="1">Membrane</location>
        <topology evidence="1">Single-pass type I membrane protein</topology>
    </subcellularLocation>
</comment>
<evidence type="ECO:0000256" key="5">
    <source>
        <dbReference type="ARBA" id="ARBA00023136"/>
    </source>
</evidence>
<keyword evidence="5" id="KW-0472">Membrane</keyword>
<dbReference type="Proteomes" id="UP000653305">
    <property type="component" value="Unassembled WGS sequence"/>
</dbReference>
<sequence>MASPLSLAAASDPQFLFTPMMGAIAMLFWVLQTIPVPVQALEEIASEMGATYWRFNGDICELDTVGISPTPPSGSEGYVECNCNYNNNTVCHVTKIDFAYNLLSGTIPIQWALTQLISVSVLVNRLSGEIPRELGNITSLTYLNLEANRFSGPIPPDIGNLIHLKSLILSSNQLTGRVPTSFSELINLNDFRISDNNLSGPIPDFIQNWKQLHKLEMQASGLEGPVPLNISLLSTLTDLRISDLRGPAQEFPLLRSVTGLTILALRNCNISGQIPAYIWRLRVLQMLDVSFNKLTGEIPNDIARNLKTVFLTGNMLSGNIPDTIFKDGSNIDLSYNNFTLRGTDEAACQQKMNQNINLFKGASSGNTL</sequence>